<dbReference type="GO" id="GO:0098609">
    <property type="term" value="P:cell-cell adhesion"/>
    <property type="evidence" value="ECO:0007669"/>
    <property type="project" value="TreeGrafter"/>
</dbReference>
<evidence type="ECO:0000256" key="3">
    <source>
        <dbReference type="ARBA" id="ARBA00022692"/>
    </source>
</evidence>
<evidence type="ECO:0000256" key="1">
    <source>
        <dbReference type="ARBA" id="ARBA00004479"/>
    </source>
</evidence>
<evidence type="ECO:0000256" key="2">
    <source>
        <dbReference type="ARBA" id="ARBA00008054"/>
    </source>
</evidence>
<keyword evidence="16" id="KW-1185">Reference proteome</keyword>
<dbReference type="Proteomes" id="UP000287033">
    <property type="component" value="Unassembled WGS sequence"/>
</dbReference>
<comment type="similarity">
    <text evidence="2">Belongs to the integrin alpha chain family.</text>
</comment>
<dbReference type="GO" id="GO:0008305">
    <property type="term" value="C:integrin complex"/>
    <property type="evidence" value="ECO:0007669"/>
    <property type="project" value="TreeGrafter"/>
</dbReference>
<keyword evidence="12" id="KW-0325">Glycoprotein</keyword>
<keyword evidence="3" id="KW-0812">Transmembrane</keyword>
<dbReference type="PANTHER" id="PTHR23220:SF3">
    <property type="entry name" value="INTEGRIN ALPHA-5"/>
    <property type="match status" value="1"/>
</dbReference>
<dbReference type="GO" id="GO:0001525">
    <property type="term" value="P:angiogenesis"/>
    <property type="evidence" value="ECO:0007669"/>
    <property type="project" value="TreeGrafter"/>
</dbReference>
<evidence type="ECO:0000259" key="14">
    <source>
        <dbReference type="Pfam" id="PF20805"/>
    </source>
</evidence>
<evidence type="ECO:0000256" key="7">
    <source>
        <dbReference type="ARBA" id="ARBA00022989"/>
    </source>
</evidence>
<dbReference type="InterPro" id="IPR013649">
    <property type="entry name" value="Integrin_alpha_Ig-like_1"/>
</dbReference>
<dbReference type="GO" id="GO:0007229">
    <property type="term" value="P:integrin-mediated signaling pathway"/>
    <property type="evidence" value="ECO:0007669"/>
    <property type="project" value="UniProtKB-KW"/>
</dbReference>
<feature type="domain" description="Integrin alpha second immunoglobulin-like" evidence="14">
    <location>
        <begin position="125"/>
        <end position="188"/>
    </location>
</feature>
<dbReference type="PANTHER" id="PTHR23220">
    <property type="entry name" value="INTEGRIN ALPHA"/>
    <property type="match status" value="1"/>
</dbReference>
<dbReference type="GO" id="GO:0033627">
    <property type="term" value="P:cell adhesion mediated by integrin"/>
    <property type="evidence" value="ECO:0007669"/>
    <property type="project" value="TreeGrafter"/>
</dbReference>
<dbReference type="OMA" id="VAINNGH"/>
<evidence type="ECO:0000256" key="9">
    <source>
        <dbReference type="ARBA" id="ARBA00023136"/>
    </source>
</evidence>
<sequence>MRSLFPVITVIPSGLPLLSPGFKVELELDSLKQTGAIKRVLFLDSRQPLFQDRVAINNGHGEICQDLKIYLQEEHEFRDKLSLIQVAMTFSLDPTMPLDNHGLQPILSYSTREYLTQEAQIQLDCGDDNVCVPDLQLSVNGERKTVYHGDDNPLTLIFEARNLGEGGAYEAELHVFVPTEAEYSGIVRNE</sequence>
<evidence type="ECO:0000256" key="5">
    <source>
        <dbReference type="ARBA" id="ARBA00022837"/>
    </source>
</evidence>
<keyword evidence="9" id="KW-0472">Membrane</keyword>
<dbReference type="EMBL" id="BEZZ01010031">
    <property type="protein sequence ID" value="GCC38902.1"/>
    <property type="molecule type" value="Genomic_DNA"/>
</dbReference>
<dbReference type="InterPro" id="IPR032695">
    <property type="entry name" value="Integrin_dom_sf"/>
</dbReference>
<keyword evidence="5" id="KW-0106">Calcium</keyword>
<evidence type="ECO:0000256" key="4">
    <source>
        <dbReference type="ARBA" id="ARBA00022723"/>
    </source>
</evidence>
<feature type="domain" description="Integrin alpha first immunoglubulin-like" evidence="13">
    <location>
        <begin position="22"/>
        <end position="124"/>
    </location>
</feature>
<dbReference type="Pfam" id="PF20805">
    <property type="entry name" value="Integrin_A_Ig_2"/>
    <property type="match status" value="1"/>
</dbReference>
<keyword evidence="4" id="KW-0479">Metal-binding</keyword>
<keyword evidence="8" id="KW-0401">Integrin</keyword>
<evidence type="ECO:0000313" key="16">
    <source>
        <dbReference type="Proteomes" id="UP000287033"/>
    </source>
</evidence>
<keyword evidence="7" id="KW-1133">Transmembrane helix</keyword>
<evidence type="ECO:0000259" key="13">
    <source>
        <dbReference type="Pfam" id="PF08441"/>
    </source>
</evidence>
<dbReference type="FunFam" id="2.60.40.1460:FF:000001">
    <property type="entry name" value="Integrin, alpha V"/>
    <property type="match status" value="1"/>
</dbReference>
<dbReference type="Gene3D" id="2.60.40.1510">
    <property type="entry name" value="ntegrin, alpha v. Chain A, domain 3"/>
    <property type="match status" value="1"/>
</dbReference>
<keyword evidence="11" id="KW-0675">Receptor</keyword>
<reference evidence="15 16" key="1">
    <citation type="journal article" date="2018" name="Nat. Ecol. Evol.">
        <title>Shark genomes provide insights into elasmobranch evolution and the origin of vertebrates.</title>
        <authorList>
            <person name="Hara Y"/>
            <person name="Yamaguchi K"/>
            <person name="Onimaru K"/>
            <person name="Kadota M"/>
            <person name="Koyanagi M"/>
            <person name="Keeley SD"/>
            <person name="Tatsumi K"/>
            <person name="Tanaka K"/>
            <person name="Motone F"/>
            <person name="Kageyama Y"/>
            <person name="Nozu R"/>
            <person name="Adachi N"/>
            <person name="Nishimura O"/>
            <person name="Nakagawa R"/>
            <person name="Tanegashima C"/>
            <person name="Kiyatake I"/>
            <person name="Matsumoto R"/>
            <person name="Murakumo K"/>
            <person name="Nishida K"/>
            <person name="Terakita A"/>
            <person name="Kuratani S"/>
            <person name="Sato K"/>
            <person name="Hyodo S Kuraku.S."/>
        </authorList>
    </citation>
    <scope>NUCLEOTIDE SEQUENCE [LARGE SCALE GENOMIC DNA]</scope>
</reference>
<organism evidence="15 16">
    <name type="scientific">Chiloscyllium punctatum</name>
    <name type="common">Brownbanded bambooshark</name>
    <name type="synonym">Hemiscyllium punctatum</name>
    <dbReference type="NCBI Taxonomy" id="137246"/>
    <lineage>
        <taxon>Eukaryota</taxon>
        <taxon>Metazoa</taxon>
        <taxon>Chordata</taxon>
        <taxon>Craniata</taxon>
        <taxon>Vertebrata</taxon>
        <taxon>Chondrichthyes</taxon>
        <taxon>Elasmobranchii</taxon>
        <taxon>Galeomorphii</taxon>
        <taxon>Galeoidea</taxon>
        <taxon>Orectolobiformes</taxon>
        <taxon>Hemiscylliidae</taxon>
        <taxon>Chiloscyllium</taxon>
    </lineage>
</organism>
<dbReference type="GO" id="GO:0007160">
    <property type="term" value="P:cell-matrix adhesion"/>
    <property type="evidence" value="ECO:0007669"/>
    <property type="project" value="TreeGrafter"/>
</dbReference>
<keyword evidence="10" id="KW-1015">Disulfide bond</keyword>
<evidence type="ECO:0000256" key="12">
    <source>
        <dbReference type="ARBA" id="ARBA00023180"/>
    </source>
</evidence>
<comment type="subcellular location">
    <subcellularLocation>
        <location evidence="1">Membrane</location>
        <topology evidence="1">Single-pass type I membrane protein</topology>
    </subcellularLocation>
</comment>
<dbReference type="OrthoDB" id="5317514at2759"/>
<dbReference type="SUPFAM" id="SSF69179">
    <property type="entry name" value="Integrin domains"/>
    <property type="match status" value="2"/>
</dbReference>
<dbReference type="AlphaFoldDB" id="A0A401T8G5"/>
<evidence type="ECO:0000256" key="6">
    <source>
        <dbReference type="ARBA" id="ARBA00022889"/>
    </source>
</evidence>
<proteinExistence type="inferred from homology"/>
<feature type="non-terminal residue" evidence="15">
    <location>
        <position position="190"/>
    </location>
</feature>
<dbReference type="GO" id="GO:0009897">
    <property type="term" value="C:external side of plasma membrane"/>
    <property type="evidence" value="ECO:0007669"/>
    <property type="project" value="TreeGrafter"/>
</dbReference>
<dbReference type="GO" id="GO:0046872">
    <property type="term" value="F:metal ion binding"/>
    <property type="evidence" value="ECO:0007669"/>
    <property type="project" value="UniProtKB-KW"/>
</dbReference>
<protein>
    <submittedName>
        <fullName evidence="15">Uncharacterized protein</fullName>
    </submittedName>
</protein>
<evidence type="ECO:0000313" key="15">
    <source>
        <dbReference type="EMBL" id="GCC38902.1"/>
    </source>
</evidence>
<dbReference type="STRING" id="137246.A0A401T8G5"/>
<dbReference type="Gene3D" id="2.60.40.1460">
    <property type="entry name" value="Integrin domains. Chain A, domain 2"/>
    <property type="match status" value="1"/>
</dbReference>
<evidence type="ECO:0000256" key="10">
    <source>
        <dbReference type="ARBA" id="ARBA00023157"/>
    </source>
</evidence>
<keyword evidence="6" id="KW-0130">Cell adhesion</keyword>
<dbReference type="Pfam" id="PF08441">
    <property type="entry name" value="Integrin_A_Ig_1"/>
    <property type="match status" value="1"/>
</dbReference>
<name>A0A401T8G5_CHIPU</name>
<evidence type="ECO:0000256" key="11">
    <source>
        <dbReference type="ARBA" id="ARBA00023170"/>
    </source>
</evidence>
<accession>A0A401T8G5</accession>
<dbReference type="GO" id="GO:0005178">
    <property type="term" value="F:integrin binding"/>
    <property type="evidence" value="ECO:0007669"/>
    <property type="project" value="TreeGrafter"/>
</dbReference>
<evidence type="ECO:0000256" key="8">
    <source>
        <dbReference type="ARBA" id="ARBA00023037"/>
    </source>
</evidence>
<dbReference type="InterPro" id="IPR048285">
    <property type="entry name" value="Integrin_alpha_Ig-like_2"/>
</dbReference>
<comment type="caution">
    <text evidence="15">The sequence shown here is derived from an EMBL/GenBank/DDBJ whole genome shotgun (WGS) entry which is preliminary data.</text>
</comment>
<gene>
    <name evidence="15" type="ORF">chiPu_0022679</name>
</gene>